<proteinExistence type="predicted"/>
<evidence type="ECO:0000313" key="2">
    <source>
        <dbReference type="EMBL" id="EXA34080.1"/>
    </source>
</evidence>
<dbReference type="InterPro" id="IPR052895">
    <property type="entry name" value="HetReg/Transcr_Mod"/>
</dbReference>
<organism evidence="2">
    <name type="scientific">Fusarium oxysporum f. sp. pisi HDV247</name>
    <dbReference type="NCBI Taxonomy" id="1080344"/>
    <lineage>
        <taxon>Eukaryota</taxon>
        <taxon>Fungi</taxon>
        <taxon>Dikarya</taxon>
        <taxon>Ascomycota</taxon>
        <taxon>Pezizomycotina</taxon>
        <taxon>Sordariomycetes</taxon>
        <taxon>Hypocreomycetidae</taxon>
        <taxon>Hypocreales</taxon>
        <taxon>Nectriaceae</taxon>
        <taxon>Fusarium</taxon>
        <taxon>Fusarium oxysporum species complex</taxon>
    </lineage>
</organism>
<accession>W9P272</accession>
<dbReference type="EMBL" id="JH650983">
    <property type="protein sequence ID" value="EXA34080.1"/>
    <property type="molecule type" value="Genomic_DNA"/>
</dbReference>
<gene>
    <name evidence="2" type="ORF">FOVG_14937</name>
</gene>
<protein>
    <recommendedName>
        <fullName evidence="1">Heterokaryon incompatibility domain-containing protein</fullName>
    </recommendedName>
</protein>
<dbReference type="Proteomes" id="UP000030751">
    <property type="component" value="Unassembled WGS sequence"/>
</dbReference>
<dbReference type="InterPro" id="IPR010730">
    <property type="entry name" value="HET"/>
</dbReference>
<dbReference type="OrthoDB" id="2157530at2759"/>
<dbReference type="PANTHER" id="PTHR24148:SF64">
    <property type="entry name" value="HETEROKARYON INCOMPATIBILITY DOMAIN-CONTAINING PROTEIN"/>
    <property type="match status" value="1"/>
</dbReference>
<reference evidence="2" key="2">
    <citation type="submission" date="2012-05" db="EMBL/GenBank/DDBJ databases">
        <title>Annotation of the Genome Sequence of Fusarium oxysporum HDV247.</title>
        <authorList>
            <consortium name="The Broad Institute Genomics Platform"/>
            <person name="Ma L.-J."/>
            <person name="Corby-Kistler H."/>
            <person name="Broz K."/>
            <person name="Gale L.R."/>
            <person name="Jonkers W."/>
            <person name="O'Donnell K."/>
            <person name="Ploetz R."/>
            <person name="Steinberg C."/>
            <person name="Schwartz D.C."/>
            <person name="VanEtten H."/>
            <person name="Zhou S."/>
            <person name="Young S.K."/>
            <person name="Zeng Q."/>
            <person name="Gargeya S."/>
            <person name="Fitzgerald M."/>
            <person name="Abouelleil A."/>
            <person name="Alvarado L."/>
            <person name="Chapman S.B."/>
            <person name="Gainer-Dewar J."/>
            <person name="Goldberg J."/>
            <person name="Griggs A."/>
            <person name="Gujja S."/>
            <person name="Hansen M."/>
            <person name="Howarth C."/>
            <person name="Imamovic A."/>
            <person name="Ireland A."/>
            <person name="Larimer J."/>
            <person name="McCowan C."/>
            <person name="Murphy C."/>
            <person name="Pearson M."/>
            <person name="Poon T.W."/>
            <person name="Priest M."/>
            <person name="Roberts A."/>
            <person name="Saif S."/>
            <person name="Shea T."/>
            <person name="Sykes S."/>
            <person name="Wortman J."/>
            <person name="Nusbaum C."/>
            <person name="Birren B."/>
        </authorList>
    </citation>
    <scope>NUCLEOTIDE SEQUENCE</scope>
    <source>
        <strain evidence="2">HDV247</strain>
    </source>
</reference>
<name>W9P272_FUSOX</name>
<evidence type="ECO:0000259" key="1">
    <source>
        <dbReference type="Pfam" id="PF06985"/>
    </source>
</evidence>
<dbReference type="Pfam" id="PF06985">
    <property type="entry name" value="HET"/>
    <property type="match status" value="1"/>
</dbReference>
<dbReference type="AlphaFoldDB" id="W9P272"/>
<sequence length="138" mass="16017">MTFQYDKLPNNGFFRIFELKPGKDGDPLQGNLRTYLHKEAPKYEALSYVWGCSVRNQHMKCNDHEFMITDSLDLALKRLRSISDSRFLCIDQICIDQISLEELSERVSLMRDIYSGAAAWPSRRGRGSHNKDDNLNSR</sequence>
<reference evidence="2" key="1">
    <citation type="submission" date="2011-10" db="EMBL/GenBank/DDBJ databases">
        <title>The Genome Sequence of Fusarium oxysporum HDV247.</title>
        <authorList>
            <consortium name="The Broad Institute Genome Sequencing Platform"/>
            <person name="Ma L.-J."/>
            <person name="Gale L.R."/>
            <person name="Schwartz D.C."/>
            <person name="Zhou S."/>
            <person name="Corby-Kistler H."/>
            <person name="Young S.K."/>
            <person name="Zeng Q."/>
            <person name="Gargeya S."/>
            <person name="Fitzgerald M."/>
            <person name="Haas B."/>
            <person name="Abouelleil A."/>
            <person name="Alvarado L."/>
            <person name="Arachchi H.M."/>
            <person name="Berlin A."/>
            <person name="Brown A."/>
            <person name="Chapman S.B."/>
            <person name="Chen Z."/>
            <person name="Dunbar C."/>
            <person name="Freedman E."/>
            <person name="Gearin G."/>
            <person name="Goldberg J."/>
            <person name="Griggs A."/>
            <person name="Gujja S."/>
            <person name="Heiman D."/>
            <person name="Howarth C."/>
            <person name="Larson L."/>
            <person name="Lui A."/>
            <person name="MacDonald P.J.P."/>
            <person name="Montmayeur A."/>
            <person name="Murphy C."/>
            <person name="Neiman D."/>
            <person name="Pearson M."/>
            <person name="Priest M."/>
            <person name="Roberts A."/>
            <person name="Saif S."/>
            <person name="Shea T."/>
            <person name="Shenoy N."/>
            <person name="Sisk P."/>
            <person name="Stolte C."/>
            <person name="Sykes S."/>
            <person name="Wortman J."/>
            <person name="Nusbaum C."/>
            <person name="Birren B."/>
        </authorList>
    </citation>
    <scope>NUCLEOTIDE SEQUENCE [LARGE SCALE GENOMIC DNA]</scope>
    <source>
        <strain evidence="2">HDV247</strain>
    </source>
</reference>
<dbReference type="PANTHER" id="PTHR24148">
    <property type="entry name" value="ANKYRIN REPEAT DOMAIN-CONTAINING PROTEIN 39 HOMOLOG-RELATED"/>
    <property type="match status" value="1"/>
</dbReference>
<feature type="domain" description="Heterokaryon incompatibility" evidence="1">
    <location>
        <begin position="43"/>
        <end position="119"/>
    </location>
</feature>
<dbReference type="HOGENOM" id="CLU_004184_6_2_1"/>